<evidence type="ECO:0000313" key="2">
    <source>
        <dbReference type="EMBL" id="KAK3201813.1"/>
    </source>
</evidence>
<gene>
    <name evidence="2" type="ORF">GRF29_164g752604</name>
</gene>
<keyword evidence="3" id="KW-1185">Reference proteome</keyword>
<keyword evidence="1" id="KW-0732">Signal</keyword>
<dbReference type="AlphaFoldDB" id="A0AAN6LP36"/>
<accession>A0AAN6LP36</accession>
<feature type="chain" id="PRO_5043042864" evidence="1">
    <location>
        <begin position="21"/>
        <end position="61"/>
    </location>
</feature>
<evidence type="ECO:0000313" key="3">
    <source>
        <dbReference type="Proteomes" id="UP001280581"/>
    </source>
</evidence>
<comment type="caution">
    <text evidence="2">The sequence shown here is derived from an EMBL/GenBank/DDBJ whole genome shotgun (WGS) entry which is preliminary data.</text>
</comment>
<evidence type="ECO:0000256" key="1">
    <source>
        <dbReference type="SAM" id="SignalP"/>
    </source>
</evidence>
<dbReference type="Proteomes" id="UP001280581">
    <property type="component" value="Unassembled WGS sequence"/>
</dbReference>
<organism evidence="2 3">
    <name type="scientific">Pseudopithomyces chartarum</name>
    <dbReference type="NCBI Taxonomy" id="1892770"/>
    <lineage>
        <taxon>Eukaryota</taxon>
        <taxon>Fungi</taxon>
        <taxon>Dikarya</taxon>
        <taxon>Ascomycota</taxon>
        <taxon>Pezizomycotina</taxon>
        <taxon>Dothideomycetes</taxon>
        <taxon>Pleosporomycetidae</taxon>
        <taxon>Pleosporales</taxon>
        <taxon>Massarineae</taxon>
        <taxon>Didymosphaeriaceae</taxon>
        <taxon>Pseudopithomyces</taxon>
    </lineage>
</organism>
<reference evidence="2 3" key="1">
    <citation type="submission" date="2021-02" db="EMBL/GenBank/DDBJ databases">
        <title>Genome assembly of Pseudopithomyces chartarum.</title>
        <authorList>
            <person name="Jauregui R."/>
            <person name="Singh J."/>
            <person name="Voisey C."/>
        </authorList>
    </citation>
    <scope>NUCLEOTIDE SEQUENCE [LARGE SCALE GENOMIC DNA]</scope>
    <source>
        <strain evidence="2 3">AGR01</strain>
    </source>
</reference>
<dbReference type="EMBL" id="WVTA01000015">
    <property type="protein sequence ID" value="KAK3201813.1"/>
    <property type="molecule type" value="Genomic_DNA"/>
</dbReference>
<protein>
    <submittedName>
        <fullName evidence="2">Uncharacterized protein</fullName>
    </submittedName>
</protein>
<feature type="signal peptide" evidence="1">
    <location>
        <begin position="1"/>
        <end position="20"/>
    </location>
</feature>
<proteinExistence type="predicted"/>
<sequence length="61" mass="6631">MQFSTIFVATSALAFGMVAARPIPLLIPANAHTHHARSLDIADLWVDKRFTGINNSPSIKV</sequence>
<name>A0AAN6LP36_9PLEO</name>